<dbReference type="Gene3D" id="1.25.40.10">
    <property type="entry name" value="Tetratricopeptide repeat domain"/>
    <property type="match status" value="2"/>
</dbReference>
<dbReference type="AlphaFoldDB" id="C5A7D8"/>
<dbReference type="SUPFAM" id="SSF48452">
    <property type="entry name" value="TPR-like"/>
    <property type="match status" value="1"/>
</dbReference>
<dbReference type="STRING" id="593117.TGAM_1648"/>
<keyword evidence="2" id="KW-1185">Reference proteome</keyword>
<dbReference type="KEGG" id="tga:TGAM_1648"/>
<evidence type="ECO:0000313" key="2">
    <source>
        <dbReference type="Proteomes" id="UP000001488"/>
    </source>
</evidence>
<evidence type="ECO:0008006" key="3">
    <source>
        <dbReference type="Google" id="ProtNLM"/>
    </source>
</evidence>
<accession>C5A7D8</accession>
<reference evidence="1 2" key="1">
    <citation type="journal article" date="2007" name="Genome Biol.">
        <title>Genome analysis and genome-wide proteomics of Thermococcus gammatolerans, the most radioresistant organism known amongst the Archaea.</title>
        <authorList>
            <person name="Zivanovic Y."/>
            <person name="Armengaud J."/>
            <person name="Lagorce A."/>
            <person name="Leplat C."/>
            <person name="Guerin P."/>
            <person name="Dutertre M."/>
            <person name="Anthouard V."/>
            <person name="Forterre P."/>
            <person name="Wincker P."/>
            <person name="Confalonieri F."/>
        </authorList>
    </citation>
    <scope>NUCLEOTIDE SEQUENCE [LARGE SCALE GENOMIC DNA]</scope>
    <source>
        <strain evidence="2">DSM 15229 / JCM 11827 / EJ3</strain>
    </source>
</reference>
<dbReference type="PATRIC" id="fig|593117.10.peg.1654"/>
<name>C5A7D8_THEGJ</name>
<dbReference type="EMBL" id="CP001398">
    <property type="protein sequence ID" value="ACS34150.1"/>
    <property type="molecule type" value="Genomic_DNA"/>
</dbReference>
<dbReference type="eggNOG" id="arCOG03827">
    <property type="taxonomic scope" value="Archaea"/>
</dbReference>
<protein>
    <recommendedName>
        <fullName evidence="3">TRP-repeat-containing protein</fullName>
    </recommendedName>
</protein>
<sequence length="159" mass="17911">MFGGKAMQVWYRSRALYDTVMRLLNSGRYDAALEMAEQIPDDKVKAKAFSKIAVYLAREGRDYREALERAINVTSDLPSGDATKALMSLAFDFLSLGLHEEALRVAEFIRDLSNRSKIQAEVALKLAREGKVSEAMRIINDILDEDVKTWAMSRMATTV</sequence>
<dbReference type="InterPro" id="IPR011990">
    <property type="entry name" value="TPR-like_helical_dom_sf"/>
</dbReference>
<evidence type="ECO:0000313" key="1">
    <source>
        <dbReference type="EMBL" id="ACS34150.1"/>
    </source>
</evidence>
<dbReference type="HOGENOM" id="CLU_1648389_0_0_2"/>
<gene>
    <name evidence="1" type="ordered locus">TGAM_1648</name>
</gene>
<dbReference type="Proteomes" id="UP000001488">
    <property type="component" value="Chromosome"/>
</dbReference>
<organism evidence="1 2">
    <name type="scientific">Thermococcus gammatolerans (strain DSM 15229 / JCM 11827 / EJ3)</name>
    <dbReference type="NCBI Taxonomy" id="593117"/>
    <lineage>
        <taxon>Archaea</taxon>
        <taxon>Methanobacteriati</taxon>
        <taxon>Methanobacteriota</taxon>
        <taxon>Thermococci</taxon>
        <taxon>Thermococcales</taxon>
        <taxon>Thermococcaceae</taxon>
        <taxon>Thermococcus</taxon>
    </lineage>
</organism>
<proteinExistence type="predicted"/>
<dbReference type="PaxDb" id="593117-TGAM_1648"/>